<feature type="region of interest" description="Disordered" evidence="5">
    <location>
        <begin position="167"/>
        <end position="189"/>
    </location>
</feature>
<gene>
    <name evidence="8" type="ORF">KOR42_49880</name>
</gene>
<dbReference type="GO" id="GO:0020037">
    <property type="term" value="F:heme binding"/>
    <property type="evidence" value="ECO:0007669"/>
    <property type="project" value="InterPro"/>
</dbReference>
<proteinExistence type="predicted"/>
<feature type="chain" id="PRO_5022850046" evidence="6">
    <location>
        <begin position="25"/>
        <end position="888"/>
    </location>
</feature>
<dbReference type="AlphaFoldDB" id="A0A5C5VPY3"/>
<dbReference type="RefSeq" id="WP_146512293.1">
    <property type="nucleotide sequence ID" value="NZ_SIHI01000055.1"/>
</dbReference>
<dbReference type="InterPro" id="IPR036909">
    <property type="entry name" value="Cyt_c-like_dom_sf"/>
</dbReference>
<protein>
    <submittedName>
        <fullName evidence="8">Planctomycete cytochrome C</fullName>
    </submittedName>
</protein>
<sequence length="888" mass="99789" precursor="true">MNRTGAVTSVVLLVLCSLTAFVKADETPSKVQEQPTAEEIRFFENKIRPLLATHCYDCHGEETQEGGLRLDTLAGMLQGGNAGPAMVAGKPDRSLISNAISYRDNDLRMPPDERLTDQQIKDLNHWIESGSPHPESGQVGHVRPTSTIDLEAGRKHWAFQPIVAPDVPQMESSIEPGDDKSSASTSSTRQVAHPIDAFVLADLKSQGLNPLPRADKSTLIRRATFDLTGLPPTIQEINAFLEDDSADAFHKVVERLLNSPHYGERWGRHWLDVARYADSNGLDENAAHGNAWRYRDYVVQSFNRDKPYDEFLVEQLAGDLLVPDREPTTGHEQLIATGYLVIGPKVLAEVDESKMEMDIVDEQVDTVGRGVMGLTLGCARCHTHKFDPIEHADYYALAGIFKSTKTMETFKLVARWNEVAIPNAEELSRQQAHEQLVAEKKEEIAQRVELAKREVIEKRAAEISPTDVEEAEKPEPDPVEEKEFSETAAAELKKLRDELKKLEEAAPEISHAMAVAEGTVADTAIHIRGSHLTLGETVARGFPRVLVGDHQPSIPEDRSGRLEFARWLTSRENPLTSRVMVNRIWRWHFGKGIVATVDNFGITGESPTHPELLDWLAARFIDDQWSIKEMHRHIMFSETYQRASHPSQIEDVEDRAEAVNDWAMLVKKDPGNRSYGRFGVRRLEAEAVRDAILATSGELDRTIGGPVINTPNRTLVFNHTSQDATAYESQRRSLYIPIIRNHLYDMFQLFDYSDASVLSGDRDSSTTSPQALFLMNSPFMNEMAESMAVRILECELTTEQRIARLFEEAYGRFPTETESSEVIQFLRYFEEDDSQDPAEFEVSIVSTENSSAEEESSSDSRSEVSSRLRAWRALCQSILSSSEFLYLR</sequence>
<dbReference type="Gene3D" id="1.10.760.10">
    <property type="entry name" value="Cytochrome c-like domain"/>
    <property type="match status" value="1"/>
</dbReference>
<dbReference type="Pfam" id="PF07635">
    <property type="entry name" value="PSCyt1"/>
    <property type="match status" value="1"/>
</dbReference>
<dbReference type="Pfam" id="PF07583">
    <property type="entry name" value="PSCyt2"/>
    <property type="match status" value="1"/>
</dbReference>
<dbReference type="InterPro" id="IPR022655">
    <property type="entry name" value="DUF1553"/>
</dbReference>
<evidence type="ECO:0000256" key="2">
    <source>
        <dbReference type="ARBA" id="ARBA00022723"/>
    </source>
</evidence>
<dbReference type="EMBL" id="SIHI01000055">
    <property type="protein sequence ID" value="TWT40093.1"/>
    <property type="molecule type" value="Genomic_DNA"/>
</dbReference>
<dbReference type="SUPFAM" id="SSF46626">
    <property type="entry name" value="Cytochrome c"/>
    <property type="match status" value="1"/>
</dbReference>
<dbReference type="OrthoDB" id="127107at2"/>
<name>A0A5C5VPY3_9PLAN</name>
<reference evidence="8 9" key="1">
    <citation type="submission" date="2019-02" db="EMBL/GenBank/DDBJ databases">
        <title>Deep-cultivation of Planctomycetes and their phenomic and genomic characterization uncovers novel biology.</title>
        <authorList>
            <person name="Wiegand S."/>
            <person name="Jogler M."/>
            <person name="Boedeker C."/>
            <person name="Pinto D."/>
            <person name="Vollmers J."/>
            <person name="Rivas-Marin E."/>
            <person name="Kohn T."/>
            <person name="Peeters S.H."/>
            <person name="Heuer A."/>
            <person name="Rast P."/>
            <person name="Oberbeckmann S."/>
            <person name="Bunk B."/>
            <person name="Jeske O."/>
            <person name="Meyerdierks A."/>
            <person name="Storesund J.E."/>
            <person name="Kallscheuer N."/>
            <person name="Luecker S."/>
            <person name="Lage O.M."/>
            <person name="Pohl T."/>
            <person name="Merkel B.J."/>
            <person name="Hornburger P."/>
            <person name="Mueller R.-W."/>
            <person name="Bruemmer F."/>
            <person name="Labrenz M."/>
            <person name="Spormann A.M."/>
            <person name="Op Den Camp H."/>
            <person name="Overmann J."/>
            <person name="Amann R."/>
            <person name="Jetten M.S.M."/>
            <person name="Mascher T."/>
            <person name="Medema M.H."/>
            <person name="Devos D.P."/>
            <person name="Kaster A.-K."/>
            <person name="Ovreas L."/>
            <person name="Rohde M."/>
            <person name="Galperin M.Y."/>
            <person name="Jogler C."/>
        </authorList>
    </citation>
    <scope>NUCLEOTIDE SEQUENCE [LARGE SCALE GENOMIC DNA]</scope>
    <source>
        <strain evidence="8 9">KOR42</strain>
    </source>
</reference>
<evidence type="ECO:0000259" key="7">
    <source>
        <dbReference type="PROSITE" id="PS51007"/>
    </source>
</evidence>
<dbReference type="InterPro" id="IPR009056">
    <property type="entry name" value="Cyt_c-like_dom"/>
</dbReference>
<evidence type="ECO:0000256" key="3">
    <source>
        <dbReference type="ARBA" id="ARBA00023004"/>
    </source>
</evidence>
<dbReference type="Proteomes" id="UP000317243">
    <property type="component" value="Unassembled WGS sequence"/>
</dbReference>
<evidence type="ECO:0000313" key="8">
    <source>
        <dbReference type="EMBL" id="TWT40093.1"/>
    </source>
</evidence>
<evidence type="ECO:0000313" key="9">
    <source>
        <dbReference type="Proteomes" id="UP000317243"/>
    </source>
</evidence>
<dbReference type="InterPro" id="IPR011429">
    <property type="entry name" value="Cyt_c_Planctomycete-type"/>
</dbReference>
<evidence type="ECO:0000256" key="6">
    <source>
        <dbReference type="SAM" id="SignalP"/>
    </source>
</evidence>
<organism evidence="8 9">
    <name type="scientific">Thalassoglobus neptunius</name>
    <dbReference type="NCBI Taxonomy" id="1938619"/>
    <lineage>
        <taxon>Bacteria</taxon>
        <taxon>Pseudomonadati</taxon>
        <taxon>Planctomycetota</taxon>
        <taxon>Planctomycetia</taxon>
        <taxon>Planctomycetales</taxon>
        <taxon>Planctomycetaceae</taxon>
        <taxon>Thalassoglobus</taxon>
    </lineage>
</organism>
<keyword evidence="3 4" id="KW-0408">Iron</keyword>
<feature type="region of interest" description="Disordered" evidence="5">
    <location>
        <begin position="461"/>
        <end position="483"/>
    </location>
</feature>
<dbReference type="GO" id="GO:0009055">
    <property type="term" value="F:electron transfer activity"/>
    <property type="evidence" value="ECO:0007669"/>
    <property type="project" value="InterPro"/>
</dbReference>
<accession>A0A5C5VPY3</accession>
<dbReference type="PROSITE" id="PS51007">
    <property type="entry name" value="CYTC"/>
    <property type="match status" value="1"/>
</dbReference>
<comment type="caution">
    <text evidence="8">The sequence shown here is derived from an EMBL/GenBank/DDBJ whole genome shotgun (WGS) entry which is preliminary data.</text>
</comment>
<keyword evidence="1 4" id="KW-0349">Heme</keyword>
<feature type="signal peptide" evidence="6">
    <location>
        <begin position="1"/>
        <end position="24"/>
    </location>
</feature>
<dbReference type="Pfam" id="PF07587">
    <property type="entry name" value="PSD1"/>
    <property type="match status" value="1"/>
</dbReference>
<feature type="domain" description="Cytochrome c" evidence="7">
    <location>
        <begin position="34"/>
        <end position="131"/>
    </location>
</feature>
<dbReference type="PANTHER" id="PTHR35889">
    <property type="entry name" value="CYCLOINULO-OLIGOSACCHARIDE FRUCTANOTRANSFERASE-RELATED"/>
    <property type="match status" value="1"/>
</dbReference>
<dbReference type="InterPro" id="IPR011444">
    <property type="entry name" value="DUF1549"/>
</dbReference>
<dbReference type="GO" id="GO:0046872">
    <property type="term" value="F:metal ion binding"/>
    <property type="evidence" value="ECO:0007669"/>
    <property type="project" value="UniProtKB-KW"/>
</dbReference>
<keyword evidence="6" id="KW-0732">Signal</keyword>
<evidence type="ECO:0000256" key="1">
    <source>
        <dbReference type="ARBA" id="ARBA00022617"/>
    </source>
</evidence>
<evidence type="ECO:0000256" key="4">
    <source>
        <dbReference type="PROSITE-ProRule" id="PRU00433"/>
    </source>
</evidence>
<evidence type="ECO:0000256" key="5">
    <source>
        <dbReference type="SAM" id="MobiDB-lite"/>
    </source>
</evidence>
<dbReference type="PANTHER" id="PTHR35889:SF3">
    <property type="entry name" value="F-BOX DOMAIN-CONTAINING PROTEIN"/>
    <property type="match status" value="1"/>
</dbReference>
<keyword evidence="9" id="KW-1185">Reference proteome</keyword>
<feature type="compositionally biased region" description="Basic and acidic residues" evidence="5">
    <location>
        <begin position="471"/>
        <end position="483"/>
    </location>
</feature>
<keyword evidence="2 4" id="KW-0479">Metal-binding</keyword>